<gene>
    <name evidence="4" type="ORF">ACFQ14_09825</name>
</gene>
<sequence length="339" mass="37011">MTRSQIFPKTIMPLLAASLFGLSLSASAKDTTAPSLSLPIDCTIGKDCWVQNLVDFNLADGTWQDPYCGTATFDKHKGTDIRVPFVKDLDRNIPILAMADGEVVGLRRDMEDFLVQNADDVRKIQGKECGNGAILLHANGWTTQYCHLKKDSVNVKKGDKLKRGDAIGIMGLSGHTTFPHIHVTVRKGKSVIDPMTGKNQTDQCSPQESIAASLWDAKAREGMTGASSAILGTGFAGEVVKSGNVLTGEMKTPQQAGPLVFWAYLINLRPNDRIDLRIMDNNGTYVETLGKPLKGPLASYTAYTGRKRALERGNTYRGEAVLWRNGQVIQTVQSEPIKF</sequence>
<dbReference type="PANTHER" id="PTHR21666">
    <property type="entry name" value="PEPTIDASE-RELATED"/>
    <property type="match status" value="1"/>
</dbReference>
<evidence type="ECO:0000259" key="3">
    <source>
        <dbReference type="Pfam" id="PF01551"/>
    </source>
</evidence>
<keyword evidence="4" id="KW-0378">Hydrolase</keyword>
<dbReference type="InterPro" id="IPR016047">
    <property type="entry name" value="M23ase_b-sheet_dom"/>
</dbReference>
<dbReference type="InterPro" id="IPR011055">
    <property type="entry name" value="Dup_hybrid_motif"/>
</dbReference>
<dbReference type="Proteomes" id="UP001597101">
    <property type="component" value="Unassembled WGS sequence"/>
</dbReference>
<dbReference type="EMBL" id="JBHTJV010000009">
    <property type="protein sequence ID" value="MFD0916705.1"/>
    <property type="molecule type" value="Genomic_DNA"/>
</dbReference>
<dbReference type="EC" id="3.4.24.-" evidence="4"/>
<feature type="domain" description="M23ase beta-sheet core" evidence="3">
    <location>
        <begin position="75"/>
        <end position="194"/>
    </location>
</feature>
<dbReference type="SUPFAM" id="SSF51261">
    <property type="entry name" value="Duplicated hybrid motif"/>
    <property type="match status" value="1"/>
</dbReference>
<dbReference type="Gene3D" id="2.70.70.10">
    <property type="entry name" value="Glucose Permease (Domain IIA)"/>
    <property type="match status" value="1"/>
</dbReference>
<evidence type="ECO:0000313" key="4">
    <source>
        <dbReference type="EMBL" id="MFD0916705.1"/>
    </source>
</evidence>
<protein>
    <submittedName>
        <fullName evidence="4">M23 family metallopeptidase</fullName>
        <ecNumber evidence="4">3.4.24.-</ecNumber>
    </submittedName>
</protein>
<evidence type="ECO:0000256" key="1">
    <source>
        <dbReference type="ARBA" id="ARBA00022729"/>
    </source>
</evidence>
<reference evidence="5" key="1">
    <citation type="journal article" date="2019" name="Int. J. Syst. Evol. Microbiol.">
        <title>The Global Catalogue of Microorganisms (GCM) 10K type strain sequencing project: providing services to taxonomists for standard genome sequencing and annotation.</title>
        <authorList>
            <consortium name="The Broad Institute Genomics Platform"/>
            <consortium name="The Broad Institute Genome Sequencing Center for Infectious Disease"/>
            <person name="Wu L."/>
            <person name="Ma J."/>
        </authorList>
    </citation>
    <scope>NUCLEOTIDE SEQUENCE [LARGE SCALE GENOMIC DNA]</scope>
    <source>
        <strain evidence="5">CCUG 60023</strain>
    </source>
</reference>
<dbReference type="RefSeq" id="WP_377212560.1">
    <property type="nucleotide sequence ID" value="NZ_JBHTJV010000009.1"/>
</dbReference>
<accession>A0ABW3FEU9</accession>
<evidence type="ECO:0000256" key="2">
    <source>
        <dbReference type="SAM" id="SignalP"/>
    </source>
</evidence>
<keyword evidence="5" id="KW-1185">Reference proteome</keyword>
<dbReference type="CDD" id="cd12797">
    <property type="entry name" value="M23_peptidase"/>
    <property type="match status" value="1"/>
</dbReference>
<dbReference type="PANTHER" id="PTHR21666:SF289">
    <property type="entry name" value="L-ALA--D-GLU ENDOPEPTIDASE"/>
    <property type="match status" value="1"/>
</dbReference>
<keyword evidence="1 2" id="KW-0732">Signal</keyword>
<dbReference type="Pfam" id="PF01551">
    <property type="entry name" value="Peptidase_M23"/>
    <property type="match status" value="1"/>
</dbReference>
<feature type="chain" id="PRO_5046361229" evidence="2">
    <location>
        <begin position="29"/>
        <end position="339"/>
    </location>
</feature>
<dbReference type="InterPro" id="IPR050570">
    <property type="entry name" value="Cell_wall_metabolism_enzyme"/>
</dbReference>
<proteinExistence type="predicted"/>
<name>A0ABW3FEU9_9HYPH</name>
<dbReference type="GO" id="GO:0016787">
    <property type="term" value="F:hydrolase activity"/>
    <property type="evidence" value="ECO:0007669"/>
    <property type="project" value="UniProtKB-KW"/>
</dbReference>
<evidence type="ECO:0000313" key="5">
    <source>
        <dbReference type="Proteomes" id="UP001597101"/>
    </source>
</evidence>
<feature type="signal peptide" evidence="2">
    <location>
        <begin position="1"/>
        <end position="28"/>
    </location>
</feature>
<organism evidence="4 5">
    <name type="scientific">Pseudahrensia aquimaris</name>
    <dbReference type="NCBI Taxonomy" id="744461"/>
    <lineage>
        <taxon>Bacteria</taxon>
        <taxon>Pseudomonadati</taxon>
        <taxon>Pseudomonadota</taxon>
        <taxon>Alphaproteobacteria</taxon>
        <taxon>Hyphomicrobiales</taxon>
        <taxon>Ahrensiaceae</taxon>
        <taxon>Pseudahrensia</taxon>
    </lineage>
</organism>
<comment type="caution">
    <text evidence="4">The sequence shown here is derived from an EMBL/GenBank/DDBJ whole genome shotgun (WGS) entry which is preliminary data.</text>
</comment>